<evidence type="ECO:0000256" key="1">
    <source>
        <dbReference type="SAM" id="Phobius"/>
    </source>
</evidence>
<proteinExistence type="predicted"/>
<dbReference type="EMBL" id="JBHSRI010000018">
    <property type="protein sequence ID" value="MFC6039898.1"/>
    <property type="molecule type" value="Genomic_DNA"/>
</dbReference>
<organism evidence="2 3">
    <name type="scientific">Paenisporosarcina macmurdoensis</name>
    <dbReference type="NCBI Taxonomy" id="212659"/>
    <lineage>
        <taxon>Bacteria</taxon>
        <taxon>Bacillati</taxon>
        <taxon>Bacillota</taxon>
        <taxon>Bacilli</taxon>
        <taxon>Bacillales</taxon>
        <taxon>Caryophanaceae</taxon>
        <taxon>Paenisporosarcina</taxon>
    </lineage>
</organism>
<keyword evidence="1" id="KW-1133">Transmembrane helix</keyword>
<accession>A0ABW1L837</accession>
<feature type="transmembrane region" description="Helical" evidence="1">
    <location>
        <begin position="12"/>
        <end position="32"/>
    </location>
</feature>
<keyword evidence="1" id="KW-0472">Membrane</keyword>
<comment type="caution">
    <text evidence="2">The sequence shown here is derived from an EMBL/GenBank/DDBJ whole genome shotgun (WGS) entry which is preliminary data.</text>
</comment>
<keyword evidence="3" id="KW-1185">Reference proteome</keyword>
<protein>
    <submittedName>
        <fullName evidence="2">Uncharacterized protein</fullName>
    </submittedName>
</protein>
<evidence type="ECO:0000313" key="2">
    <source>
        <dbReference type="EMBL" id="MFC6039898.1"/>
    </source>
</evidence>
<sequence>MKYLFPRNESGFLLPVAIVLMFVVSGVLLYFVTSYASQMNIYEMLESHYISATIKKMESQR</sequence>
<evidence type="ECO:0000313" key="3">
    <source>
        <dbReference type="Proteomes" id="UP001596170"/>
    </source>
</evidence>
<reference evidence="3" key="1">
    <citation type="journal article" date="2019" name="Int. J. Syst. Evol. Microbiol.">
        <title>The Global Catalogue of Microorganisms (GCM) 10K type strain sequencing project: providing services to taxonomists for standard genome sequencing and annotation.</title>
        <authorList>
            <consortium name="The Broad Institute Genomics Platform"/>
            <consortium name="The Broad Institute Genome Sequencing Center for Infectious Disease"/>
            <person name="Wu L."/>
            <person name="Ma J."/>
        </authorList>
    </citation>
    <scope>NUCLEOTIDE SEQUENCE [LARGE SCALE GENOMIC DNA]</scope>
    <source>
        <strain evidence="3">CCUG 54527</strain>
    </source>
</reference>
<gene>
    <name evidence="2" type="ORF">ACFPYN_10745</name>
</gene>
<keyword evidence="1" id="KW-0812">Transmembrane</keyword>
<dbReference type="RefSeq" id="WP_377734093.1">
    <property type="nucleotide sequence ID" value="NZ_JBHSRI010000018.1"/>
</dbReference>
<dbReference type="Proteomes" id="UP001596170">
    <property type="component" value="Unassembled WGS sequence"/>
</dbReference>
<name>A0ABW1L837_9BACL</name>